<keyword evidence="3" id="KW-1185">Reference proteome</keyword>
<protein>
    <submittedName>
        <fullName evidence="2">PD-(D/E)XK nuclease family protein</fullName>
    </submittedName>
</protein>
<evidence type="ECO:0000313" key="2">
    <source>
        <dbReference type="EMBL" id="MBR8463484.1"/>
    </source>
</evidence>
<evidence type="ECO:0000313" key="3">
    <source>
        <dbReference type="Proteomes" id="UP000682951"/>
    </source>
</evidence>
<sequence length="777" mass="90683">MIDKILYVFTNSRKIRDFNAKFSDELIPKAITVADFERNAVFVPNRFEADDAYLVVLMQRACAAVREANIVLKIPNEFFAFLKNNEYLFSFFKELSIQKKQISDIKFSDIYADFEEHLNILDTILTQYKALLENEKIYDDITLPYLYELNSDYISDFSEIILEIDGFLSEFEWELMSKVASLTTLKIIFKTSKFNKKMTQKLAQISNINFDEFEQNSKFELNLTTKTLKKLQSLEHKNIIQTRGFALGSLQCAYAMAKVSEFVSDGIEPERIALILPDESFAEILRLYDTQRMFNFAMGESFKHTKFFQILSYIIRAIDEDKTPVFDEKDEDCYDEISFALRSFGVSVELFYKFKNNYESACAFELFKSLISEILNLQSELHIDEKIAEQMFMLQNLSRYFDFSLRQICEIFLMGLRRLSVDDVSGGKVSVMGLLESRGMSFDGVIIIDFNDDLIPKRSVSEMFLNSRVREKAGLICYNDRENLQRFYYESLINGAKKVAISYVSNEEKIVSRFLKEFDTILDTKFSDESYERLLGSGSTGINLKSNEIILKHNFFEKALSFSTLDRFLSCPRKYYYKNIMGIKEPKSINDEPASKLGEALHAALCEYYTKFDRFYLDKFSKILKNYTILPLDYEILMVKFREFECNENAHFDDGYKVLECEKNIENTFCGVNIVGRIDRIDVRGDKLCLIDYKSGKFDTKSLQLPFYQALLGRECESYFYDLCDEMKLVPSTLSLKELQNEIEKLKSINNTEINFEQNISQSCRYCEYKIICKGEL</sequence>
<feature type="domain" description="PD-(D/E)XK endonuclease-like" evidence="1">
    <location>
        <begin position="560"/>
        <end position="774"/>
    </location>
</feature>
<name>A0ABS5HGT6_9BACT</name>
<gene>
    <name evidence="2" type="ORF">KDD93_02730</name>
</gene>
<dbReference type="Proteomes" id="UP000682951">
    <property type="component" value="Unassembled WGS sequence"/>
</dbReference>
<proteinExistence type="predicted"/>
<organism evidence="2 3">
    <name type="scientific">Campylobacter anatolicus</name>
    <dbReference type="NCBI Taxonomy" id="2829105"/>
    <lineage>
        <taxon>Bacteria</taxon>
        <taxon>Pseudomonadati</taxon>
        <taxon>Campylobacterota</taxon>
        <taxon>Epsilonproteobacteria</taxon>
        <taxon>Campylobacterales</taxon>
        <taxon>Campylobacteraceae</taxon>
        <taxon>Campylobacter</taxon>
    </lineage>
</organism>
<dbReference type="RefSeq" id="WP_212141634.1">
    <property type="nucleotide sequence ID" value="NZ_JAGSSW010000002.1"/>
</dbReference>
<accession>A0ABS5HGT6</accession>
<dbReference type="InterPro" id="IPR038726">
    <property type="entry name" value="PDDEXK_AddAB-type"/>
</dbReference>
<dbReference type="Gene3D" id="3.90.320.10">
    <property type="match status" value="1"/>
</dbReference>
<reference evidence="2 3" key="1">
    <citation type="submission" date="2021-04" db="EMBL/GenBank/DDBJ databases">
        <title>Molecular and phenotypic characterization and identification of bacterial isolates recovered from the Anatolian ground squirrels (Spermophilus xanthoprymnus) and which have the potential to form a new species in the Campylobacter genus.</title>
        <authorList>
            <person name="Aydin F."/>
            <person name="Abay S."/>
            <person name="Kayman T."/>
            <person name="Karakaya E."/>
            <person name="Mustak H.K."/>
            <person name="Mustak I.B."/>
            <person name="Bilgin N."/>
            <person name="Duzler A."/>
            <person name="Sahin O."/>
            <person name="Guran O."/>
            <person name="Saticioglu I.B."/>
        </authorList>
    </citation>
    <scope>NUCLEOTIDE SEQUENCE [LARGE SCALE GENOMIC DNA]</scope>
    <source>
        <strain evidence="3">faydin-G24</strain>
    </source>
</reference>
<dbReference type="InterPro" id="IPR011604">
    <property type="entry name" value="PDDEXK-like_dom_sf"/>
</dbReference>
<dbReference type="EMBL" id="JAGSSW010000002">
    <property type="protein sequence ID" value="MBR8463484.1"/>
    <property type="molecule type" value="Genomic_DNA"/>
</dbReference>
<dbReference type="InterPro" id="IPR027417">
    <property type="entry name" value="P-loop_NTPase"/>
</dbReference>
<comment type="caution">
    <text evidence="2">The sequence shown here is derived from an EMBL/GenBank/DDBJ whole genome shotgun (WGS) entry which is preliminary data.</text>
</comment>
<evidence type="ECO:0000259" key="1">
    <source>
        <dbReference type="Pfam" id="PF12705"/>
    </source>
</evidence>
<dbReference type="SUPFAM" id="SSF52540">
    <property type="entry name" value="P-loop containing nucleoside triphosphate hydrolases"/>
    <property type="match status" value="1"/>
</dbReference>
<dbReference type="Pfam" id="PF12705">
    <property type="entry name" value="PDDEXK_1"/>
    <property type="match status" value="1"/>
</dbReference>